<dbReference type="InterPro" id="IPR000477">
    <property type="entry name" value="RT_dom"/>
</dbReference>
<evidence type="ECO:0000313" key="4">
    <source>
        <dbReference type="Proteomes" id="UP000051950"/>
    </source>
</evidence>
<evidence type="ECO:0000313" key="3">
    <source>
        <dbReference type="EMBL" id="KRT15955.1"/>
    </source>
</evidence>
<dbReference type="InterPro" id="IPR043502">
    <property type="entry name" value="DNA/RNA_pol_sf"/>
</dbReference>
<evidence type="ECO:0000259" key="2">
    <source>
        <dbReference type="PROSITE" id="PS50878"/>
    </source>
</evidence>
<dbReference type="PANTHER" id="PTHR34047:SF8">
    <property type="entry name" value="PROTEIN YKFC"/>
    <property type="match status" value="1"/>
</dbReference>
<accession>A0A0T5VQ03</accession>
<feature type="domain" description="Reverse transcriptase" evidence="2">
    <location>
        <begin position="124"/>
        <end position="440"/>
    </location>
</feature>
<name>A0A0T5VQ03_9SPHI</name>
<dbReference type="AlphaFoldDB" id="A0A0T5VQ03"/>
<dbReference type="STRING" id="687842.ASU31_10630"/>
<dbReference type="EMBL" id="LMZQ01000006">
    <property type="protein sequence ID" value="KRT15955.1"/>
    <property type="molecule type" value="Genomic_DNA"/>
</dbReference>
<protein>
    <recommendedName>
        <fullName evidence="2">Reverse transcriptase domain-containing protein</fullName>
    </recommendedName>
</protein>
<dbReference type="CDD" id="cd01651">
    <property type="entry name" value="RT_G2_intron"/>
    <property type="match status" value="1"/>
</dbReference>
<dbReference type="InterPro" id="IPR051083">
    <property type="entry name" value="GrpII_Intron_Splice-Mob/Def"/>
</dbReference>
<comment type="similarity">
    <text evidence="1">Belongs to the bacterial reverse transcriptase family.</text>
</comment>
<gene>
    <name evidence="3" type="ORF">ASU31_10630</name>
</gene>
<dbReference type="OrthoDB" id="9780724at2"/>
<dbReference type="PROSITE" id="PS50878">
    <property type="entry name" value="RT_POL"/>
    <property type="match status" value="1"/>
</dbReference>
<dbReference type="Proteomes" id="UP000051950">
    <property type="component" value="Unassembled WGS sequence"/>
</dbReference>
<sequence>MGDFESCFSFYQLVDQLCLYRAKLSFYTHKNSYLNDYCKVDRWNVSDIHKIRDIEFLKDILPPRKRWSRPNKHINRKQHTSSIELNRISIRNKVFIVHRDFISGKVSFKNSPIWYRNLRYFMFELRIEVFGSTQIKIKKPDIFPAKKNPDIKSDIQRRPLAKFELKDKLILSLTNKYLTRIFDSEFLDSSFAFRSRNTLKSGPTHHDAVDQLKNYRISNIEKELFVTECDIKKFFDCLDHDIIVREYFSLKEILIKSGYTVHPRAEQILLAYLDCYAFNKDVFPKNLDANYWIEQNDYSPRGKFGWVKELEIPENLGGERKIGIPQGGALSGLIVNILLHKADIAMDKIPGWGKDFLYLRYCDDMVIIHTSPEKCGTLFEEYVKVLESLSLIPHDCMDLKTRYSKKFWDDVKSRDVYLWSRTRKSGYANSPWVSFLGYMVHFNGELKVRKKSIEKQEKKHELEAKKTIKKLRQQEDSVLLENKMSIIQSFETKMFSMAVGKVDIRNYKSMPVEMCWAAGFHLIGENSFTKNQLKKLDRSRKIAVAQLKKFLKLRTEKLEQYLIDTGRMNPISKKMVVLQNEEVKRKAPKTIFSKYPHSFYSILEREKKLL</sequence>
<reference evidence="3 4" key="1">
    <citation type="submission" date="2015-11" db="EMBL/GenBank/DDBJ databases">
        <title>Sequence of Pedobacter ginsenosidimutans.</title>
        <authorList>
            <person name="Carson E."/>
            <person name="Keyser V."/>
            <person name="Newman J."/>
            <person name="Miller J."/>
        </authorList>
    </citation>
    <scope>NUCLEOTIDE SEQUENCE [LARGE SCALE GENOMIC DNA]</scope>
    <source>
        <strain evidence="3 4">KACC 14530</strain>
    </source>
</reference>
<dbReference type="SUPFAM" id="SSF56672">
    <property type="entry name" value="DNA/RNA polymerases"/>
    <property type="match status" value="1"/>
</dbReference>
<proteinExistence type="inferred from homology"/>
<evidence type="ECO:0000256" key="1">
    <source>
        <dbReference type="ARBA" id="ARBA00034120"/>
    </source>
</evidence>
<comment type="caution">
    <text evidence="3">The sequence shown here is derived from an EMBL/GenBank/DDBJ whole genome shotgun (WGS) entry which is preliminary data.</text>
</comment>
<keyword evidence="4" id="KW-1185">Reference proteome</keyword>
<dbReference type="PANTHER" id="PTHR34047">
    <property type="entry name" value="NUCLEAR INTRON MATURASE 1, MITOCHONDRIAL-RELATED"/>
    <property type="match status" value="1"/>
</dbReference>
<organism evidence="3 4">
    <name type="scientific">Pedobacter ginsenosidimutans</name>
    <dbReference type="NCBI Taxonomy" id="687842"/>
    <lineage>
        <taxon>Bacteria</taxon>
        <taxon>Pseudomonadati</taxon>
        <taxon>Bacteroidota</taxon>
        <taxon>Sphingobacteriia</taxon>
        <taxon>Sphingobacteriales</taxon>
        <taxon>Sphingobacteriaceae</taxon>
        <taxon>Pedobacter</taxon>
    </lineage>
</organism>